<accession>A0A0A9E9Q4</accession>
<reference evidence="1" key="2">
    <citation type="journal article" date="2015" name="Data Brief">
        <title>Shoot transcriptome of the giant reed, Arundo donax.</title>
        <authorList>
            <person name="Barrero R.A."/>
            <person name="Guerrero F.D."/>
            <person name="Moolhuijzen P."/>
            <person name="Goolsby J.A."/>
            <person name="Tidwell J."/>
            <person name="Bellgard S.E."/>
            <person name="Bellgard M.I."/>
        </authorList>
    </citation>
    <scope>NUCLEOTIDE SEQUENCE</scope>
    <source>
        <tissue evidence="1">Shoot tissue taken approximately 20 cm above the soil surface</tissue>
    </source>
</reference>
<proteinExistence type="predicted"/>
<name>A0A0A9E9Q4_ARUDO</name>
<sequence>MRYRLQQQFLDGTRNTRQPDLVISSAWIQQRELHPKSLQVTTSGVDRCQASTAESRVSRIYIVWTNCHLQL</sequence>
<reference evidence="1" key="1">
    <citation type="submission" date="2014-09" db="EMBL/GenBank/DDBJ databases">
        <authorList>
            <person name="Magalhaes I.L.F."/>
            <person name="Oliveira U."/>
            <person name="Santos F.R."/>
            <person name="Vidigal T.H.D.A."/>
            <person name="Brescovit A.D."/>
            <person name="Santos A.J."/>
        </authorList>
    </citation>
    <scope>NUCLEOTIDE SEQUENCE</scope>
    <source>
        <tissue evidence="1">Shoot tissue taken approximately 20 cm above the soil surface</tissue>
    </source>
</reference>
<protein>
    <submittedName>
        <fullName evidence="1">Uncharacterized protein</fullName>
    </submittedName>
</protein>
<dbReference type="EMBL" id="GBRH01205183">
    <property type="protein sequence ID" value="JAD92712.1"/>
    <property type="molecule type" value="Transcribed_RNA"/>
</dbReference>
<evidence type="ECO:0000313" key="1">
    <source>
        <dbReference type="EMBL" id="JAD92712.1"/>
    </source>
</evidence>
<organism evidence="1">
    <name type="scientific">Arundo donax</name>
    <name type="common">Giant reed</name>
    <name type="synonym">Donax arundinaceus</name>
    <dbReference type="NCBI Taxonomy" id="35708"/>
    <lineage>
        <taxon>Eukaryota</taxon>
        <taxon>Viridiplantae</taxon>
        <taxon>Streptophyta</taxon>
        <taxon>Embryophyta</taxon>
        <taxon>Tracheophyta</taxon>
        <taxon>Spermatophyta</taxon>
        <taxon>Magnoliopsida</taxon>
        <taxon>Liliopsida</taxon>
        <taxon>Poales</taxon>
        <taxon>Poaceae</taxon>
        <taxon>PACMAD clade</taxon>
        <taxon>Arundinoideae</taxon>
        <taxon>Arundineae</taxon>
        <taxon>Arundo</taxon>
    </lineage>
</organism>
<dbReference type="AlphaFoldDB" id="A0A0A9E9Q4"/>